<comment type="caution">
    <text evidence="1">The sequence shown here is derived from an EMBL/GenBank/DDBJ whole genome shotgun (WGS) entry which is preliminary data.</text>
</comment>
<sequence length="145" mass="17324">MDTERREEDIIFTFGLLREHQWKDENKRKKMNGTDAARWARKENAALRHTTVTKRADKPTTRYLRYVMMSPTITRAHLQIVGNNRLSILEDIFVDRYICDVDDDDDDVTSREVKEFEFGSFYNPIINTSNKENNVSFIYYEKLYL</sequence>
<organism evidence="1 2">
    <name type="scientific">Polyplax serrata</name>
    <name type="common">Common mouse louse</name>
    <dbReference type="NCBI Taxonomy" id="468196"/>
    <lineage>
        <taxon>Eukaryota</taxon>
        <taxon>Metazoa</taxon>
        <taxon>Ecdysozoa</taxon>
        <taxon>Arthropoda</taxon>
        <taxon>Hexapoda</taxon>
        <taxon>Insecta</taxon>
        <taxon>Pterygota</taxon>
        <taxon>Neoptera</taxon>
        <taxon>Paraneoptera</taxon>
        <taxon>Psocodea</taxon>
        <taxon>Troctomorpha</taxon>
        <taxon>Phthiraptera</taxon>
        <taxon>Anoplura</taxon>
        <taxon>Polyplacidae</taxon>
        <taxon>Polyplax</taxon>
    </lineage>
</organism>
<proteinExistence type="predicted"/>
<dbReference type="Proteomes" id="UP001372834">
    <property type="component" value="Unassembled WGS sequence"/>
</dbReference>
<dbReference type="EMBL" id="JAWJWE010000003">
    <property type="protein sequence ID" value="KAK6638664.1"/>
    <property type="molecule type" value="Genomic_DNA"/>
</dbReference>
<dbReference type="AlphaFoldDB" id="A0AAN8P163"/>
<name>A0AAN8P163_POLSC</name>
<accession>A0AAN8P163</accession>
<gene>
    <name evidence="1" type="ORF">RUM43_006931</name>
</gene>
<evidence type="ECO:0000313" key="2">
    <source>
        <dbReference type="Proteomes" id="UP001372834"/>
    </source>
</evidence>
<protein>
    <submittedName>
        <fullName evidence="1">Uncharacterized protein</fullName>
    </submittedName>
</protein>
<evidence type="ECO:0000313" key="1">
    <source>
        <dbReference type="EMBL" id="KAK6638664.1"/>
    </source>
</evidence>
<reference evidence="1 2" key="1">
    <citation type="submission" date="2023-10" db="EMBL/GenBank/DDBJ databases">
        <title>Genomes of two closely related lineages of the louse Polyplax serrata with different host specificities.</title>
        <authorList>
            <person name="Martinu J."/>
            <person name="Tarabai H."/>
            <person name="Stefka J."/>
            <person name="Hypsa V."/>
        </authorList>
    </citation>
    <scope>NUCLEOTIDE SEQUENCE [LARGE SCALE GENOMIC DNA]</scope>
    <source>
        <strain evidence="1">HR10_N</strain>
    </source>
</reference>